<accession>A0A842HU93</accession>
<evidence type="ECO:0000313" key="2">
    <source>
        <dbReference type="Proteomes" id="UP000564378"/>
    </source>
</evidence>
<dbReference type="EMBL" id="JACJVJ010000001">
    <property type="protein sequence ID" value="MBC2776592.1"/>
    <property type="molecule type" value="Genomic_DNA"/>
</dbReference>
<evidence type="ECO:0000313" key="1">
    <source>
        <dbReference type="EMBL" id="MBC2776592.1"/>
    </source>
</evidence>
<dbReference type="RefSeq" id="WP_185799864.1">
    <property type="nucleotide sequence ID" value="NZ_JACJVJ010000001.1"/>
</dbReference>
<dbReference type="Proteomes" id="UP000564378">
    <property type="component" value="Unassembled WGS sequence"/>
</dbReference>
<dbReference type="AlphaFoldDB" id="A0A842HU93"/>
<organism evidence="1 2">
    <name type="scientific">Parasphingopyxis marina</name>
    <dbReference type="NCBI Taxonomy" id="2761622"/>
    <lineage>
        <taxon>Bacteria</taxon>
        <taxon>Pseudomonadati</taxon>
        <taxon>Pseudomonadota</taxon>
        <taxon>Alphaproteobacteria</taxon>
        <taxon>Sphingomonadales</taxon>
        <taxon>Sphingomonadaceae</taxon>
        <taxon>Parasphingopyxis</taxon>
    </lineage>
</organism>
<name>A0A842HU93_9SPHN</name>
<protein>
    <submittedName>
        <fullName evidence="1">Uncharacterized protein</fullName>
    </submittedName>
</protein>
<proteinExistence type="predicted"/>
<reference evidence="1 2" key="1">
    <citation type="submission" date="2020-08" db="EMBL/GenBank/DDBJ databases">
        <title>Draft genome sequence of Parasphingopyxis sp. GrpM-11.</title>
        <authorList>
            <person name="Oh J."/>
            <person name="Roh D.-H."/>
        </authorList>
    </citation>
    <scope>NUCLEOTIDE SEQUENCE [LARGE SCALE GENOMIC DNA]</scope>
    <source>
        <strain evidence="1 2">GrpM-11</strain>
    </source>
</reference>
<keyword evidence="2" id="KW-1185">Reference proteome</keyword>
<sequence>MTAVNQEQLDALYAAGLDMAEALLARNGEFFPFAHYISPQGEITALAVHDGDEHPESAAVIASLQEKLKGMAGRGEAIASAISANVAVRKPDDGGRTDAVLVQLRAEGYARDAVMPFALSGGGLFRKAQTVEMGQPFAQEAENEIF</sequence>
<gene>
    <name evidence="1" type="ORF">H6P80_03050</name>
</gene>
<comment type="caution">
    <text evidence="1">The sequence shown here is derived from an EMBL/GenBank/DDBJ whole genome shotgun (WGS) entry which is preliminary data.</text>
</comment>